<reference evidence="1" key="1">
    <citation type="submission" date="2022-09" db="EMBL/GenBank/DDBJ databases">
        <authorList>
            <person name="Yuan C."/>
            <person name="Ke Z."/>
        </authorList>
    </citation>
    <scope>NUCLEOTIDE SEQUENCE</scope>
    <source>
        <strain evidence="1">LB-8</strain>
    </source>
</reference>
<reference evidence="1" key="2">
    <citation type="submission" date="2023-04" db="EMBL/GenBank/DDBJ databases">
        <title>Paracnuella aquatica gen. nov., sp. nov., a member of the family Chitinophagaceae isolated from a hot spring.</title>
        <authorList>
            <person name="Wang C."/>
        </authorList>
    </citation>
    <scope>NUCLEOTIDE SEQUENCE</scope>
    <source>
        <strain evidence="1">LB-8</strain>
    </source>
</reference>
<dbReference type="EMBL" id="JAOTIF010000005">
    <property type="protein sequence ID" value="MCU7549330.1"/>
    <property type="molecule type" value="Genomic_DNA"/>
</dbReference>
<organism evidence="1 2">
    <name type="scientific">Paraflavisolibacter caeni</name>
    <dbReference type="NCBI Taxonomy" id="2982496"/>
    <lineage>
        <taxon>Bacteria</taxon>
        <taxon>Pseudomonadati</taxon>
        <taxon>Bacteroidota</taxon>
        <taxon>Chitinophagia</taxon>
        <taxon>Chitinophagales</taxon>
        <taxon>Chitinophagaceae</taxon>
        <taxon>Paraflavisolibacter</taxon>
    </lineage>
</organism>
<protein>
    <submittedName>
        <fullName evidence="1">Uncharacterized protein</fullName>
    </submittedName>
</protein>
<evidence type="ECO:0000313" key="1">
    <source>
        <dbReference type="EMBL" id="MCU7549330.1"/>
    </source>
</evidence>
<comment type="caution">
    <text evidence="1">The sequence shown here is derived from an EMBL/GenBank/DDBJ whole genome shotgun (WGS) entry which is preliminary data.</text>
</comment>
<dbReference type="AlphaFoldDB" id="A0A9X2XUW1"/>
<keyword evidence="2" id="KW-1185">Reference proteome</keyword>
<sequence>MKNSLEKLYYLINVRINPVNTEGIDASCRFLEIWINEATSETESIRTYLLKKSVDIENEKSFVLLVCQCQSAMIRMLDKVFAYILQDAASELNSMYDAILKRLEHLLHFIESHYPRYFNKEEKVPDHILAATRAQITKELEYLEKTVFSNIDTKLKKILCFHLQKFIQSNGEDIVCYKRIAYMKDLLTEIKEIPLDSQYTSQLLMDLLIYMNFNIVDLLNYYVANLQACTAACTTPVEQRDALLSALKTLNQLQEKPAAAFIPQMKCLKEQIGTWISEEIHYLDKQQACFNTAHEHSPPAHDKDEDDKLHTSLSVQQLAVFIRAAKDVGILNNKNQTALLKTIAKIFRTPQAGSISADSLRVKYYTPETAAKDSLKDLLLEMFKKVQSY</sequence>
<name>A0A9X2XUW1_9BACT</name>
<gene>
    <name evidence="1" type="ORF">OCK74_09400</name>
</gene>
<dbReference type="RefSeq" id="WP_279296771.1">
    <property type="nucleotide sequence ID" value="NZ_JAOTIF010000005.1"/>
</dbReference>
<evidence type="ECO:0000313" key="2">
    <source>
        <dbReference type="Proteomes" id="UP001155483"/>
    </source>
</evidence>
<dbReference type="Proteomes" id="UP001155483">
    <property type="component" value="Unassembled WGS sequence"/>
</dbReference>
<proteinExistence type="predicted"/>
<accession>A0A9X2XUW1</accession>